<accession>A0A9J6ZAH0</accession>
<dbReference type="Proteomes" id="UP001056756">
    <property type="component" value="Chromosome"/>
</dbReference>
<proteinExistence type="predicted"/>
<dbReference type="AlphaFoldDB" id="A0A9J6ZAH0"/>
<evidence type="ECO:0000256" key="1">
    <source>
        <dbReference type="SAM" id="Phobius"/>
    </source>
</evidence>
<gene>
    <name evidence="2" type="ORF">NAG76_14385</name>
</gene>
<dbReference type="Pfam" id="PF09819">
    <property type="entry name" value="ABC_cobalt"/>
    <property type="match status" value="1"/>
</dbReference>
<dbReference type="EMBL" id="CP097899">
    <property type="protein sequence ID" value="URN93028.1"/>
    <property type="molecule type" value="Genomic_DNA"/>
</dbReference>
<feature type="transmembrane region" description="Helical" evidence="1">
    <location>
        <begin position="111"/>
        <end position="134"/>
    </location>
</feature>
<keyword evidence="1" id="KW-0812">Transmembrane</keyword>
<dbReference type="KEGG" id="plig:NAG76_14385"/>
<feature type="transmembrane region" description="Helical" evidence="1">
    <location>
        <begin position="42"/>
        <end position="59"/>
    </location>
</feature>
<feature type="transmembrane region" description="Helical" evidence="1">
    <location>
        <begin position="9"/>
        <end position="30"/>
    </location>
</feature>
<dbReference type="InterPro" id="IPR017195">
    <property type="entry name" value="ABC_thiamin-permease_prd"/>
</dbReference>
<feature type="transmembrane region" description="Helical" evidence="1">
    <location>
        <begin position="146"/>
        <end position="168"/>
    </location>
</feature>
<evidence type="ECO:0000313" key="3">
    <source>
        <dbReference type="Proteomes" id="UP001056756"/>
    </source>
</evidence>
<protein>
    <submittedName>
        <fullName evidence="2">ECF transporter S component</fullName>
    </submittedName>
</protein>
<evidence type="ECO:0000313" key="2">
    <source>
        <dbReference type="EMBL" id="URN93028.1"/>
    </source>
</evidence>
<dbReference type="PIRSF" id="PIRSF037394">
    <property type="entry name" value="ABC_thiamine-permease_YkoE_prd"/>
    <property type="match status" value="1"/>
</dbReference>
<reference evidence="2" key="1">
    <citation type="submission" date="2022-05" db="EMBL/GenBank/DDBJ databases">
        <title>Novel bacterial taxa in a minimal lignocellulolytic consortium and its capacity to transform plastics disclosed by genome-resolved metagenomics.</title>
        <authorList>
            <person name="Rodriguez C.A.D."/>
            <person name="Diaz-Garcia L."/>
            <person name="Herrera K."/>
            <person name="Tarazona N.A."/>
            <person name="Sproer C."/>
            <person name="Overmann J."/>
            <person name="Jimenez D.J."/>
        </authorList>
    </citation>
    <scope>NUCLEOTIDE SEQUENCE</scope>
    <source>
        <strain evidence="2">MAG5</strain>
    </source>
</reference>
<name>A0A9J6ZAH0_9BACL</name>
<keyword evidence="1" id="KW-1133">Transmembrane helix</keyword>
<organism evidence="2 3">
    <name type="scientific">Candidatus Pristimantibacillus lignocellulolyticus</name>
    <dbReference type="NCBI Taxonomy" id="2994561"/>
    <lineage>
        <taxon>Bacteria</taxon>
        <taxon>Bacillati</taxon>
        <taxon>Bacillota</taxon>
        <taxon>Bacilli</taxon>
        <taxon>Bacillales</taxon>
        <taxon>Paenibacillaceae</taxon>
        <taxon>Candidatus Pristimantibacillus</taxon>
    </lineage>
</organism>
<sequence length="190" mass="21159">MYKLKLTDVVVIIMIGILFGVIMHFWNSLYDVIKPILPTLRQLFYGMWFMVGPFAYLVVRKPGAALIASVAGAALSSIMASAGLEVLMYGFIQGLAAELVFASFRYKKHNLVVAGFAGVLSCLGSFMLDLGYGYADLETWALIVKYGLRVISAFIFTGIFAYYIVLALEKTKVTSLVRPIDQKEFEQLRK</sequence>
<keyword evidence="1" id="KW-0472">Membrane</keyword>